<dbReference type="PANTHER" id="PTHR12110:SF41">
    <property type="entry name" value="INOSOSE DEHYDRATASE"/>
    <property type="match status" value="1"/>
</dbReference>
<evidence type="ECO:0000313" key="2">
    <source>
        <dbReference type="EMBL" id="MFC5907117.1"/>
    </source>
</evidence>
<organism evidence="2 3">
    <name type="scientific">Streptacidiphilus monticola</name>
    <dbReference type="NCBI Taxonomy" id="2161674"/>
    <lineage>
        <taxon>Bacteria</taxon>
        <taxon>Bacillati</taxon>
        <taxon>Actinomycetota</taxon>
        <taxon>Actinomycetes</taxon>
        <taxon>Kitasatosporales</taxon>
        <taxon>Streptomycetaceae</taxon>
        <taxon>Streptacidiphilus</taxon>
    </lineage>
</organism>
<comment type="caution">
    <text evidence="2">The sequence shown here is derived from an EMBL/GenBank/DDBJ whole genome shotgun (WGS) entry which is preliminary data.</text>
</comment>
<dbReference type="EMBL" id="JBHSQJ010000023">
    <property type="protein sequence ID" value="MFC5907117.1"/>
    <property type="molecule type" value="Genomic_DNA"/>
</dbReference>
<proteinExistence type="predicted"/>
<keyword evidence="3" id="KW-1185">Reference proteome</keyword>
<dbReference type="SUPFAM" id="SSF51658">
    <property type="entry name" value="Xylose isomerase-like"/>
    <property type="match status" value="1"/>
</dbReference>
<sequence>MSRPLSVQLYTVRDLIAEDRDGVLRRLADLGFGAVEPFQPTEDPQGFRKVADDLGLRVSGAHAMGLLDPDPGPVFEAIATLGTDLAIVPAGIPAEDFTSHDGLARTADRLNALAERAAAHGLRLGYHNHWWEFEPVLEGRHALEVLADLLAPEVFLEVDTYWAAVGGADVPAVLRGLGDRVRSLHVKDGPAVKGEPNVAVGSGVMPVPEVLAAAQQAWRVVEFDSCATDLMAALGASVAYLDALAEGEAA</sequence>
<reference evidence="3" key="1">
    <citation type="journal article" date="2019" name="Int. J. Syst. Evol. Microbiol.">
        <title>The Global Catalogue of Microorganisms (GCM) 10K type strain sequencing project: providing services to taxonomists for standard genome sequencing and annotation.</title>
        <authorList>
            <consortium name="The Broad Institute Genomics Platform"/>
            <consortium name="The Broad Institute Genome Sequencing Center for Infectious Disease"/>
            <person name="Wu L."/>
            <person name="Ma J."/>
        </authorList>
    </citation>
    <scope>NUCLEOTIDE SEQUENCE [LARGE SCALE GENOMIC DNA]</scope>
    <source>
        <strain evidence="3">JCM 4816</strain>
    </source>
</reference>
<keyword evidence="2" id="KW-0413">Isomerase</keyword>
<protein>
    <submittedName>
        <fullName evidence="2">Sugar phosphate isomerase/epimerase family protein</fullName>
    </submittedName>
</protein>
<name>A0ABW1G0S0_9ACTN</name>
<dbReference type="Proteomes" id="UP001596174">
    <property type="component" value="Unassembled WGS sequence"/>
</dbReference>
<dbReference type="RefSeq" id="WP_380581199.1">
    <property type="nucleotide sequence ID" value="NZ_JBHSQJ010000023.1"/>
</dbReference>
<feature type="domain" description="Xylose isomerase-like TIM barrel" evidence="1">
    <location>
        <begin position="24"/>
        <end position="215"/>
    </location>
</feature>
<evidence type="ECO:0000259" key="1">
    <source>
        <dbReference type="Pfam" id="PF01261"/>
    </source>
</evidence>
<dbReference type="InterPro" id="IPR050312">
    <property type="entry name" value="IolE/XylAMocC-like"/>
</dbReference>
<evidence type="ECO:0000313" key="3">
    <source>
        <dbReference type="Proteomes" id="UP001596174"/>
    </source>
</evidence>
<dbReference type="InterPro" id="IPR036237">
    <property type="entry name" value="Xyl_isomerase-like_sf"/>
</dbReference>
<accession>A0ABW1G0S0</accession>
<dbReference type="Gene3D" id="3.20.20.150">
    <property type="entry name" value="Divalent-metal-dependent TIM barrel enzymes"/>
    <property type="match status" value="1"/>
</dbReference>
<gene>
    <name evidence="2" type="ORF">ACFP3V_07780</name>
</gene>
<dbReference type="InterPro" id="IPR013022">
    <property type="entry name" value="Xyl_isomerase-like_TIM-brl"/>
</dbReference>
<dbReference type="Pfam" id="PF01261">
    <property type="entry name" value="AP_endonuc_2"/>
    <property type="match status" value="1"/>
</dbReference>
<dbReference type="PANTHER" id="PTHR12110">
    <property type="entry name" value="HYDROXYPYRUVATE ISOMERASE"/>
    <property type="match status" value="1"/>
</dbReference>
<dbReference type="GO" id="GO:0016853">
    <property type="term" value="F:isomerase activity"/>
    <property type="evidence" value="ECO:0007669"/>
    <property type="project" value="UniProtKB-KW"/>
</dbReference>